<reference evidence="2 3" key="1">
    <citation type="journal article" date="2024" name="BMC Biol.">
        <title>Comparative genomics of Ascetosporea gives new insight into the evolutionary basis for animal parasitism in Rhizaria.</title>
        <authorList>
            <person name="Hiltunen Thoren M."/>
            <person name="Onut-Brannstrom I."/>
            <person name="Alfjorden A."/>
            <person name="Peckova H."/>
            <person name="Swords F."/>
            <person name="Hooper C."/>
            <person name="Holzer A.S."/>
            <person name="Bass D."/>
            <person name="Burki F."/>
        </authorList>
    </citation>
    <scope>NUCLEOTIDE SEQUENCE [LARGE SCALE GENOMIC DNA]</scope>
    <source>
        <strain evidence="2">20-A016</strain>
    </source>
</reference>
<dbReference type="EMBL" id="JBDODL010001592">
    <property type="protein sequence ID" value="MES1921656.1"/>
    <property type="molecule type" value="Genomic_DNA"/>
</dbReference>
<accession>A0ABV2AQC4</accession>
<organism evidence="2 3">
    <name type="scientific">Bonamia ostreae</name>
    <dbReference type="NCBI Taxonomy" id="126728"/>
    <lineage>
        <taxon>Eukaryota</taxon>
        <taxon>Sar</taxon>
        <taxon>Rhizaria</taxon>
        <taxon>Endomyxa</taxon>
        <taxon>Ascetosporea</taxon>
        <taxon>Haplosporida</taxon>
        <taxon>Bonamia</taxon>
    </lineage>
</organism>
<evidence type="ECO:0000313" key="2">
    <source>
        <dbReference type="EMBL" id="MES1921656.1"/>
    </source>
</evidence>
<name>A0ABV2AQC4_9EUKA</name>
<sequence length="405" mass="48561">MDDSENTNQEQIKRHFYSSKELLQLFKSRTSENDFKITSECEILTDHINEPIHLYFENLNKPFEKELFVIPFRIKKHFRGQSRYERRSGRLKHYQIRKWWYVDSDGKEEGPHSSEAMKLLYKQLVFDSSVKVKNYSKMYFVELRKMVENKWSTFLGQQITLKDLNEHDKNFKKYRKFKNPKEKSVETENFNKFENLAKTQKSPEISIETEEISDISINSIDKNEKSETDEKRTVFEENIDGRQEFANKEETNKVENENLDQKTENLNENYEKLNLENKNNLDSKNTAEGYHNDQNYLLSPNFYINSEIAKIYTENQQNLRTLQNAQNQQNYQQNFQTMQNMENYQQNINDPMGYSTFYASLQQENFPNNEISKNKNNVKKDKKIKLPKNMQKWCNITVKEITGKE</sequence>
<proteinExistence type="predicted"/>
<evidence type="ECO:0000313" key="3">
    <source>
        <dbReference type="Proteomes" id="UP001439008"/>
    </source>
</evidence>
<dbReference type="SUPFAM" id="SSF55277">
    <property type="entry name" value="GYF domain"/>
    <property type="match status" value="1"/>
</dbReference>
<gene>
    <name evidence="2" type="ORF">MHBO_003186</name>
</gene>
<feature type="coiled-coil region" evidence="1">
    <location>
        <begin position="245"/>
        <end position="276"/>
    </location>
</feature>
<feature type="non-terminal residue" evidence="2">
    <location>
        <position position="405"/>
    </location>
</feature>
<keyword evidence="3" id="KW-1185">Reference proteome</keyword>
<dbReference type="InterPro" id="IPR035445">
    <property type="entry name" value="GYF-like_dom_sf"/>
</dbReference>
<dbReference type="Proteomes" id="UP001439008">
    <property type="component" value="Unassembled WGS sequence"/>
</dbReference>
<dbReference type="Gene3D" id="3.30.1490.40">
    <property type="match status" value="1"/>
</dbReference>
<keyword evidence="1" id="KW-0175">Coiled coil</keyword>
<comment type="caution">
    <text evidence="2">The sequence shown here is derived from an EMBL/GenBank/DDBJ whole genome shotgun (WGS) entry which is preliminary data.</text>
</comment>
<protein>
    <submittedName>
        <fullName evidence="2">Uncharacterized protein</fullName>
    </submittedName>
</protein>
<evidence type="ECO:0000256" key="1">
    <source>
        <dbReference type="SAM" id="Coils"/>
    </source>
</evidence>